<dbReference type="EMBL" id="CP150845">
    <property type="protein sequence ID" value="WYZ19360.1"/>
    <property type="molecule type" value="Genomic_DNA"/>
</dbReference>
<keyword evidence="5" id="KW-1185">Reference proteome</keyword>
<dbReference type="CDD" id="cd18082">
    <property type="entry name" value="SpoU-like_family"/>
    <property type="match status" value="1"/>
</dbReference>
<evidence type="ECO:0000313" key="4">
    <source>
        <dbReference type="EMBL" id="WYZ19360.1"/>
    </source>
</evidence>
<dbReference type="Pfam" id="PF00588">
    <property type="entry name" value="SpoU_methylase"/>
    <property type="match status" value="1"/>
</dbReference>
<dbReference type="GO" id="GO:0032259">
    <property type="term" value="P:methylation"/>
    <property type="evidence" value="ECO:0007669"/>
    <property type="project" value="UniProtKB-KW"/>
</dbReference>
<dbReference type="PANTHER" id="PTHR43191">
    <property type="entry name" value="RRNA METHYLTRANSFERASE 3"/>
    <property type="match status" value="1"/>
</dbReference>
<dbReference type="InterPro" id="IPR001537">
    <property type="entry name" value="SpoU_MeTrfase"/>
</dbReference>
<dbReference type="SUPFAM" id="SSF75217">
    <property type="entry name" value="alpha/beta knot"/>
    <property type="match status" value="1"/>
</dbReference>
<evidence type="ECO:0000259" key="3">
    <source>
        <dbReference type="Pfam" id="PF00588"/>
    </source>
</evidence>
<proteinExistence type="predicted"/>
<dbReference type="PANTHER" id="PTHR43191:SF7">
    <property type="entry name" value="OBP33PEP LIKE PROTEIN"/>
    <property type="match status" value="1"/>
</dbReference>
<dbReference type="InterPro" id="IPR051259">
    <property type="entry name" value="rRNA_Methyltransferase"/>
</dbReference>
<sequence>MQLTHEENQFERKIFPITLVCDHIYFQQNIGSLFRISEAFGVENIIFLGKDIPLTPRKINKTSRSTHLHVPHQIIEETAQLIDYLQQNNFEVIALEITSNSKPLREVVIPNKKTALLIGSEIDGISDELLKICDQIVHINMFGKNSSMNVVQAASIALYEITSLQSLT</sequence>
<gene>
    <name evidence="4" type="ORF">AABD74_19595</name>
</gene>
<dbReference type="GO" id="GO:0008168">
    <property type="term" value="F:methyltransferase activity"/>
    <property type="evidence" value="ECO:0007669"/>
    <property type="project" value="UniProtKB-KW"/>
</dbReference>
<evidence type="ECO:0000256" key="1">
    <source>
        <dbReference type="ARBA" id="ARBA00022603"/>
    </source>
</evidence>
<dbReference type="Gene3D" id="3.40.1280.10">
    <property type="match status" value="1"/>
</dbReference>
<protein>
    <submittedName>
        <fullName evidence="4">TrmH family RNA methyltransferase</fullName>
    </submittedName>
</protein>
<organism evidence="4 5">
    <name type="scientific">Flavobacterium soyae</name>
    <dbReference type="NCBI Taxonomy" id="2903098"/>
    <lineage>
        <taxon>Bacteria</taxon>
        <taxon>Pseudomonadati</taxon>
        <taxon>Bacteroidota</taxon>
        <taxon>Flavobacteriia</taxon>
        <taxon>Flavobacteriales</taxon>
        <taxon>Flavobacteriaceae</taxon>
        <taxon>Flavobacterium</taxon>
    </lineage>
</organism>
<evidence type="ECO:0000256" key="2">
    <source>
        <dbReference type="ARBA" id="ARBA00022679"/>
    </source>
</evidence>
<accession>A0ABZ2UCY0</accession>
<keyword evidence="1 4" id="KW-0489">Methyltransferase</keyword>
<keyword evidence="2" id="KW-0808">Transferase</keyword>
<dbReference type="InterPro" id="IPR029028">
    <property type="entry name" value="Alpha/beta_knot_MTases"/>
</dbReference>
<reference evidence="4 5" key="1">
    <citation type="submission" date="2024-03" db="EMBL/GenBank/DDBJ databases">
        <title>Flavobacterium soyae.</title>
        <authorList>
            <person name="Zheng W."/>
        </authorList>
    </citation>
    <scope>NUCLEOTIDE SEQUENCE [LARGE SCALE GENOMIC DNA]</scope>
    <source>
        <strain evidence="4 5">55</strain>
    </source>
</reference>
<dbReference type="Proteomes" id="UP001623852">
    <property type="component" value="Chromosome"/>
</dbReference>
<evidence type="ECO:0000313" key="5">
    <source>
        <dbReference type="Proteomes" id="UP001623852"/>
    </source>
</evidence>
<feature type="domain" description="tRNA/rRNA methyltransferase SpoU type" evidence="3">
    <location>
        <begin position="17"/>
        <end position="159"/>
    </location>
</feature>
<dbReference type="InterPro" id="IPR029026">
    <property type="entry name" value="tRNA_m1G_MTases_N"/>
</dbReference>
<dbReference type="RefSeq" id="WP_232682267.1">
    <property type="nucleotide sequence ID" value="NZ_CP150845.1"/>
</dbReference>
<name>A0ABZ2UCY0_9FLAO</name>